<reference evidence="1" key="1">
    <citation type="submission" date="2023-08" db="EMBL/GenBank/DDBJ databases">
        <authorList>
            <person name="Alioto T."/>
            <person name="Alioto T."/>
            <person name="Gomez Garrido J."/>
        </authorList>
    </citation>
    <scope>NUCLEOTIDE SEQUENCE</scope>
</reference>
<dbReference type="EMBL" id="OX597842">
    <property type="protein sequence ID" value="CAI9743453.1"/>
    <property type="molecule type" value="Genomic_DNA"/>
</dbReference>
<name>A0AA36FRD7_OCTVU</name>
<organism evidence="1 2">
    <name type="scientific">Octopus vulgaris</name>
    <name type="common">Common octopus</name>
    <dbReference type="NCBI Taxonomy" id="6645"/>
    <lineage>
        <taxon>Eukaryota</taxon>
        <taxon>Metazoa</taxon>
        <taxon>Spiralia</taxon>
        <taxon>Lophotrochozoa</taxon>
        <taxon>Mollusca</taxon>
        <taxon>Cephalopoda</taxon>
        <taxon>Coleoidea</taxon>
        <taxon>Octopodiformes</taxon>
        <taxon>Octopoda</taxon>
        <taxon>Incirrata</taxon>
        <taxon>Octopodidae</taxon>
        <taxon>Octopus</taxon>
    </lineage>
</organism>
<evidence type="ECO:0000313" key="2">
    <source>
        <dbReference type="Proteomes" id="UP001162480"/>
    </source>
</evidence>
<sequence>MKYYHQDAFSLQICYRMQVPETKHEDCEAGAVSKVDGNELGDYDKLKGFKLTEVYFDDGKVDVDDDETM</sequence>
<protein>
    <submittedName>
        <fullName evidence="1">Uncharacterized protein</fullName>
    </submittedName>
</protein>
<accession>A0AA36FRD7</accession>
<dbReference type="AlphaFoldDB" id="A0AA36FRD7"/>
<dbReference type="Proteomes" id="UP001162480">
    <property type="component" value="Chromosome 29"/>
</dbReference>
<evidence type="ECO:0000313" key="1">
    <source>
        <dbReference type="EMBL" id="CAI9743453.1"/>
    </source>
</evidence>
<gene>
    <name evidence="1" type="ORF">OCTVUL_1B028557</name>
</gene>
<proteinExistence type="predicted"/>
<keyword evidence="2" id="KW-1185">Reference proteome</keyword>